<dbReference type="AlphaFoldDB" id="A0A2T1LYW2"/>
<dbReference type="InterPro" id="IPR018958">
    <property type="entry name" value="Knr4/Smi1-like_dom"/>
</dbReference>
<dbReference type="SUPFAM" id="SSF160631">
    <property type="entry name" value="SMI1/KNR4-like"/>
    <property type="match status" value="1"/>
</dbReference>
<reference evidence="2 3" key="2">
    <citation type="submission" date="2018-03" db="EMBL/GenBank/DDBJ databases">
        <authorList>
            <person name="Keele B.F."/>
        </authorList>
    </citation>
    <scope>NUCLEOTIDE SEQUENCE [LARGE SCALE GENOMIC DNA]</scope>
    <source>
        <strain evidence="2 3">CCALA 016</strain>
    </source>
</reference>
<proteinExistence type="predicted"/>
<dbReference type="Pfam" id="PF09346">
    <property type="entry name" value="SMI1_KNR4"/>
    <property type="match status" value="1"/>
</dbReference>
<dbReference type="Gene3D" id="3.40.1580.10">
    <property type="entry name" value="SMI1/KNR4-like"/>
    <property type="match status" value="1"/>
</dbReference>
<dbReference type="EMBL" id="PXOH01000007">
    <property type="protein sequence ID" value="PSF37587.1"/>
    <property type="molecule type" value="Genomic_DNA"/>
</dbReference>
<comment type="caution">
    <text evidence="2">The sequence shown here is derived from an EMBL/GenBank/DDBJ whole genome shotgun (WGS) entry which is preliminary data.</text>
</comment>
<dbReference type="InterPro" id="IPR037883">
    <property type="entry name" value="Knr4/Smi1-like_sf"/>
</dbReference>
<gene>
    <name evidence="2" type="ORF">C7H19_08490</name>
</gene>
<evidence type="ECO:0000313" key="3">
    <source>
        <dbReference type="Proteomes" id="UP000239001"/>
    </source>
</evidence>
<name>A0A2T1LYW2_9CHRO</name>
<evidence type="ECO:0000313" key="2">
    <source>
        <dbReference type="EMBL" id="PSF37587.1"/>
    </source>
</evidence>
<dbReference type="RefSeq" id="WP_106456453.1">
    <property type="nucleotide sequence ID" value="NZ_PXOH01000007.1"/>
</dbReference>
<organism evidence="2 3">
    <name type="scientific">Aphanothece hegewaldii CCALA 016</name>
    <dbReference type="NCBI Taxonomy" id="2107694"/>
    <lineage>
        <taxon>Bacteria</taxon>
        <taxon>Bacillati</taxon>
        <taxon>Cyanobacteriota</taxon>
        <taxon>Cyanophyceae</taxon>
        <taxon>Oscillatoriophycideae</taxon>
        <taxon>Chroococcales</taxon>
        <taxon>Aphanothecaceae</taxon>
        <taxon>Aphanothece</taxon>
    </lineage>
</organism>
<evidence type="ECO:0000259" key="1">
    <source>
        <dbReference type="Pfam" id="PF09346"/>
    </source>
</evidence>
<feature type="domain" description="Knr4/Smi1-like" evidence="1">
    <location>
        <begin position="64"/>
        <end position="194"/>
    </location>
</feature>
<dbReference type="Proteomes" id="UP000239001">
    <property type="component" value="Unassembled WGS sequence"/>
</dbReference>
<reference evidence="2 3" key="1">
    <citation type="submission" date="2018-03" db="EMBL/GenBank/DDBJ databases">
        <title>The ancient ancestry and fast evolution of plastids.</title>
        <authorList>
            <person name="Moore K.R."/>
            <person name="Magnabosco C."/>
            <person name="Momper L."/>
            <person name="Gold D.A."/>
            <person name="Bosak T."/>
            <person name="Fournier G.P."/>
        </authorList>
    </citation>
    <scope>NUCLEOTIDE SEQUENCE [LARGE SCALE GENOMIC DNA]</scope>
    <source>
        <strain evidence="2 3">CCALA 016</strain>
    </source>
</reference>
<accession>A0A2T1LYW2</accession>
<dbReference type="OrthoDB" id="511172at2"/>
<protein>
    <recommendedName>
        <fullName evidence="1">Knr4/Smi1-like domain-containing protein</fullName>
    </recommendedName>
</protein>
<sequence length="234" mass="27131">MSVIVDAVKRIAVIAKRHNFINLLENLLSEHYPYPSYKSVWSGQLMQEQSKLVDEYLSGYQPRLTSEQIKKIVESYRFKLPKEIYDLYQIGNGCLPIGTSEKEDWNSIYNYFNFPSSENKLWTLKKAMDAYCSFMIDFNPRLLPICAYGDDSVLLVMGSSEPQETSPLVRTYDHCLDDDLSKMEVVWPSLTNMMLAYAEWYEALYSGGLTEITEEAIYQKYSSGSHWGFKKFLC</sequence>
<keyword evidence="3" id="KW-1185">Reference proteome</keyword>